<evidence type="ECO:0000256" key="1">
    <source>
        <dbReference type="SAM" id="Phobius"/>
    </source>
</evidence>
<sequence length="414" mass="46099">MVYARSRGNGDEEDAELWRGSCSGWRRGKEDREGALAVRSLLKKRRNRREGLAYDNKWHWKEVQYLSSAEGGSLEDCARAKLSVVGSLQRVKRNATAVHRAGAVVLQFPANIFQVSKMRCDFYIIFKLVELPLRHFHACATRERSFIESVNYGNEATNGALEYLIALTQSLGTVQCAKVREGFNGPKAPHSKLCPRTQERIAFSTAGLVKIFGVTPLPRILAVACAAFKGVTDTEGYRLQIILRKLSEEWPLLNSITRDEHGSAFADVTYGGYVIICTGLLVGQLTEELRYPVMESFFLGIGVLFYSILGGLELASIELLRPELVDNAGILGGLSLLMALVFIFDIITGSKRRKHQQLKVEHYWKGVTKPTMHVSTSTRGTQTDSDMEDEDEIISIASFPPPPTSLDVTTKLPR</sequence>
<dbReference type="Proteomes" id="UP000792457">
    <property type="component" value="Unassembled WGS sequence"/>
</dbReference>
<organism evidence="2 3">
    <name type="scientific">Ladona fulva</name>
    <name type="common">Scarce chaser dragonfly</name>
    <name type="synonym">Libellula fulva</name>
    <dbReference type="NCBI Taxonomy" id="123851"/>
    <lineage>
        <taxon>Eukaryota</taxon>
        <taxon>Metazoa</taxon>
        <taxon>Ecdysozoa</taxon>
        <taxon>Arthropoda</taxon>
        <taxon>Hexapoda</taxon>
        <taxon>Insecta</taxon>
        <taxon>Pterygota</taxon>
        <taxon>Palaeoptera</taxon>
        <taxon>Odonata</taxon>
        <taxon>Epiprocta</taxon>
        <taxon>Anisoptera</taxon>
        <taxon>Libelluloidea</taxon>
        <taxon>Libellulidae</taxon>
        <taxon>Ladona</taxon>
    </lineage>
</organism>
<reference evidence="2" key="1">
    <citation type="submission" date="2013-04" db="EMBL/GenBank/DDBJ databases">
        <authorList>
            <person name="Qu J."/>
            <person name="Murali S.C."/>
            <person name="Bandaranaike D."/>
            <person name="Bellair M."/>
            <person name="Blankenburg K."/>
            <person name="Chao H."/>
            <person name="Dinh H."/>
            <person name="Doddapaneni H."/>
            <person name="Downs B."/>
            <person name="Dugan-Rocha S."/>
            <person name="Elkadiri S."/>
            <person name="Gnanaolivu R.D."/>
            <person name="Hernandez B."/>
            <person name="Javaid M."/>
            <person name="Jayaseelan J.C."/>
            <person name="Lee S."/>
            <person name="Li M."/>
            <person name="Ming W."/>
            <person name="Munidasa M."/>
            <person name="Muniz J."/>
            <person name="Nguyen L."/>
            <person name="Ongeri F."/>
            <person name="Osuji N."/>
            <person name="Pu L.-L."/>
            <person name="Puazo M."/>
            <person name="Qu C."/>
            <person name="Quiroz J."/>
            <person name="Raj R."/>
            <person name="Weissenberger G."/>
            <person name="Xin Y."/>
            <person name="Zou X."/>
            <person name="Han Y."/>
            <person name="Richards S."/>
            <person name="Worley K."/>
            <person name="Muzny D."/>
            <person name="Gibbs R."/>
        </authorList>
    </citation>
    <scope>NUCLEOTIDE SEQUENCE</scope>
    <source>
        <strain evidence="2">Sampled in the wild</strain>
    </source>
</reference>
<feature type="transmembrane region" description="Helical" evidence="1">
    <location>
        <begin position="268"/>
        <end position="285"/>
    </location>
</feature>
<keyword evidence="1" id="KW-0812">Transmembrane</keyword>
<accession>A0A8K0NVJ4</accession>
<keyword evidence="1" id="KW-0472">Membrane</keyword>
<reference evidence="2" key="2">
    <citation type="submission" date="2017-10" db="EMBL/GenBank/DDBJ databases">
        <title>Ladona fulva Genome sequencing and assembly.</title>
        <authorList>
            <person name="Murali S."/>
            <person name="Richards S."/>
            <person name="Bandaranaike D."/>
            <person name="Bellair M."/>
            <person name="Blankenburg K."/>
            <person name="Chao H."/>
            <person name="Dinh H."/>
            <person name="Doddapaneni H."/>
            <person name="Dugan-Rocha S."/>
            <person name="Elkadiri S."/>
            <person name="Gnanaolivu R."/>
            <person name="Hernandez B."/>
            <person name="Skinner E."/>
            <person name="Javaid M."/>
            <person name="Lee S."/>
            <person name="Li M."/>
            <person name="Ming W."/>
            <person name="Munidasa M."/>
            <person name="Muniz J."/>
            <person name="Nguyen L."/>
            <person name="Hughes D."/>
            <person name="Osuji N."/>
            <person name="Pu L.-L."/>
            <person name="Puazo M."/>
            <person name="Qu C."/>
            <person name="Quiroz J."/>
            <person name="Raj R."/>
            <person name="Weissenberger G."/>
            <person name="Xin Y."/>
            <person name="Zou X."/>
            <person name="Han Y."/>
            <person name="Worley K."/>
            <person name="Muzny D."/>
            <person name="Gibbs R."/>
        </authorList>
    </citation>
    <scope>NUCLEOTIDE SEQUENCE</scope>
    <source>
        <strain evidence="2">Sampled in the wild</strain>
    </source>
</reference>
<name>A0A8K0NVJ4_LADFU</name>
<evidence type="ECO:0000313" key="3">
    <source>
        <dbReference type="Proteomes" id="UP000792457"/>
    </source>
</evidence>
<gene>
    <name evidence="2" type="ORF">J437_LFUL001246</name>
</gene>
<keyword evidence="1" id="KW-1133">Transmembrane helix</keyword>
<feature type="transmembrane region" description="Helical" evidence="1">
    <location>
        <begin position="297"/>
        <end position="317"/>
    </location>
</feature>
<protein>
    <submittedName>
        <fullName evidence="2">Uncharacterized protein</fullName>
    </submittedName>
</protein>
<evidence type="ECO:0000313" key="2">
    <source>
        <dbReference type="EMBL" id="KAG8223368.1"/>
    </source>
</evidence>
<keyword evidence="3" id="KW-1185">Reference proteome</keyword>
<dbReference type="EMBL" id="KZ308157">
    <property type="protein sequence ID" value="KAG8223368.1"/>
    <property type="molecule type" value="Genomic_DNA"/>
</dbReference>
<proteinExistence type="predicted"/>
<dbReference type="AlphaFoldDB" id="A0A8K0NVJ4"/>
<comment type="caution">
    <text evidence="2">The sequence shown here is derived from an EMBL/GenBank/DDBJ whole genome shotgun (WGS) entry which is preliminary data.</text>
</comment>
<dbReference type="OrthoDB" id="8180835at2759"/>
<feature type="transmembrane region" description="Helical" evidence="1">
    <location>
        <begin position="329"/>
        <end position="347"/>
    </location>
</feature>